<comment type="caution">
    <text evidence="1">The sequence shown here is derived from an EMBL/GenBank/DDBJ whole genome shotgun (WGS) entry which is preliminary data.</text>
</comment>
<evidence type="ECO:0000313" key="1">
    <source>
        <dbReference type="EMBL" id="KKL23689.1"/>
    </source>
</evidence>
<organism evidence="1">
    <name type="scientific">marine sediment metagenome</name>
    <dbReference type="NCBI Taxonomy" id="412755"/>
    <lineage>
        <taxon>unclassified sequences</taxon>
        <taxon>metagenomes</taxon>
        <taxon>ecological metagenomes</taxon>
    </lineage>
</organism>
<name>A0A0F9BPA0_9ZZZZ</name>
<sequence length="103" mass="11518">MKINYEAAADQLGEGIHTSLRKFAESPKSDDAWRAIRDMPNDEWNRICQFVAPYVVNAALPADDLFTIDLSGSFDIGANDSWEELFKEAIDEGLLVRAERGTP</sequence>
<accession>A0A0F9BPA0</accession>
<dbReference type="EMBL" id="LAZR01036883">
    <property type="protein sequence ID" value="KKL23689.1"/>
    <property type="molecule type" value="Genomic_DNA"/>
</dbReference>
<reference evidence="1" key="1">
    <citation type="journal article" date="2015" name="Nature">
        <title>Complex archaea that bridge the gap between prokaryotes and eukaryotes.</title>
        <authorList>
            <person name="Spang A."/>
            <person name="Saw J.H."/>
            <person name="Jorgensen S.L."/>
            <person name="Zaremba-Niedzwiedzka K."/>
            <person name="Martijn J."/>
            <person name="Lind A.E."/>
            <person name="van Eijk R."/>
            <person name="Schleper C."/>
            <person name="Guy L."/>
            <person name="Ettema T.J."/>
        </authorList>
    </citation>
    <scope>NUCLEOTIDE SEQUENCE</scope>
</reference>
<proteinExistence type="predicted"/>
<gene>
    <name evidence="1" type="ORF">LCGC14_2422900</name>
</gene>
<protein>
    <submittedName>
        <fullName evidence="1">Uncharacterized protein</fullName>
    </submittedName>
</protein>
<dbReference type="AlphaFoldDB" id="A0A0F9BPA0"/>